<evidence type="ECO:0000313" key="3">
    <source>
        <dbReference type="EMBL" id="CAF1189951.1"/>
    </source>
</evidence>
<dbReference type="PRINTS" id="PR00261">
    <property type="entry name" value="LDLRECEPTOR"/>
</dbReference>
<name>A0A814VPA9_9BILA</name>
<organism evidence="3 6">
    <name type="scientific">Adineta steineri</name>
    <dbReference type="NCBI Taxonomy" id="433720"/>
    <lineage>
        <taxon>Eukaryota</taxon>
        <taxon>Metazoa</taxon>
        <taxon>Spiralia</taxon>
        <taxon>Gnathifera</taxon>
        <taxon>Rotifera</taxon>
        <taxon>Eurotatoria</taxon>
        <taxon>Bdelloidea</taxon>
        <taxon>Adinetida</taxon>
        <taxon>Adinetidae</taxon>
        <taxon>Adineta</taxon>
    </lineage>
</organism>
<dbReference type="SMART" id="SM00192">
    <property type="entry name" value="LDLa"/>
    <property type="match status" value="2"/>
</dbReference>
<evidence type="ECO:0000313" key="6">
    <source>
        <dbReference type="Proteomes" id="UP000663877"/>
    </source>
</evidence>
<dbReference type="Proteomes" id="UP000663832">
    <property type="component" value="Unassembled WGS sequence"/>
</dbReference>
<dbReference type="Proteomes" id="UP000663877">
    <property type="component" value="Unassembled WGS sequence"/>
</dbReference>
<comment type="caution">
    <text evidence="2">Lacks conserved residue(s) required for the propagation of feature annotation.</text>
</comment>
<evidence type="ECO:0000313" key="5">
    <source>
        <dbReference type="Proteomes" id="UP000663832"/>
    </source>
</evidence>
<reference evidence="3" key="1">
    <citation type="submission" date="2021-02" db="EMBL/GenBank/DDBJ databases">
        <authorList>
            <person name="Nowell W R."/>
        </authorList>
    </citation>
    <scope>NUCLEOTIDE SEQUENCE</scope>
</reference>
<feature type="disulfide bond" evidence="2">
    <location>
        <begin position="102"/>
        <end position="114"/>
    </location>
</feature>
<protein>
    <submittedName>
        <fullName evidence="3">Uncharacterized protein</fullName>
    </submittedName>
</protein>
<evidence type="ECO:0000313" key="4">
    <source>
        <dbReference type="EMBL" id="CAF1436397.1"/>
    </source>
</evidence>
<dbReference type="AlphaFoldDB" id="A0A814VPA9"/>
<gene>
    <name evidence="3" type="ORF">BJG266_LOCUS26275</name>
    <name evidence="4" type="ORF">QVE165_LOCUS39312</name>
</gene>
<keyword evidence="1 2" id="KW-1015">Disulfide bond</keyword>
<dbReference type="InterPro" id="IPR036055">
    <property type="entry name" value="LDL_receptor-like_sf"/>
</dbReference>
<dbReference type="SUPFAM" id="SSF57424">
    <property type="entry name" value="LDL receptor-like module"/>
    <property type="match status" value="2"/>
</dbReference>
<accession>A0A814VPA9</accession>
<feature type="disulfide bond" evidence="2">
    <location>
        <begin position="109"/>
        <end position="127"/>
    </location>
</feature>
<sequence>MKNSSEVDGYVCECRDPQSYGKNCEYLLPMGITFSQTATAEIALIEANPTDVQVYGDIICCVTLVCNSGLLCLDWREICDGVQQCMAGLDEENCDKLEFNECEHDEYRCMNGMCIPEEFFLDGEFDCLDWSDEIQYYDDANCPLEEVSTRCDDRICPANQYSCGDGQCIFNRFDFQIMSQIKRECRSRREQYFICETHYINGDKSY</sequence>
<comment type="caution">
    <text evidence="3">The sequence shown here is derived from an EMBL/GenBank/DDBJ whole genome shotgun (WGS) entry which is preliminary data.</text>
</comment>
<dbReference type="InterPro" id="IPR002172">
    <property type="entry name" value="LDrepeatLR_classA_rpt"/>
</dbReference>
<proteinExistence type="predicted"/>
<dbReference type="Gene3D" id="4.10.400.10">
    <property type="entry name" value="Low-density Lipoprotein Receptor"/>
    <property type="match status" value="2"/>
</dbReference>
<dbReference type="EMBL" id="CAJNOM010000434">
    <property type="protein sequence ID" value="CAF1436397.1"/>
    <property type="molecule type" value="Genomic_DNA"/>
</dbReference>
<dbReference type="Pfam" id="PF00057">
    <property type="entry name" value="Ldl_recept_a"/>
    <property type="match status" value="1"/>
</dbReference>
<dbReference type="EMBL" id="CAJNOI010000216">
    <property type="protein sequence ID" value="CAF1189951.1"/>
    <property type="molecule type" value="Genomic_DNA"/>
</dbReference>
<dbReference type="PROSITE" id="PS50068">
    <property type="entry name" value="LDLRA_2"/>
    <property type="match status" value="1"/>
</dbReference>
<dbReference type="OrthoDB" id="664115at2759"/>
<evidence type="ECO:0000256" key="1">
    <source>
        <dbReference type="ARBA" id="ARBA00023157"/>
    </source>
</evidence>
<evidence type="ECO:0000256" key="2">
    <source>
        <dbReference type="PROSITE-ProRule" id="PRU00124"/>
    </source>
</evidence>
<dbReference type="CDD" id="cd00112">
    <property type="entry name" value="LDLa"/>
    <property type="match status" value="1"/>
</dbReference>
<keyword evidence="5" id="KW-1185">Reference proteome</keyword>